<reference evidence="10" key="3">
    <citation type="submission" date="2025-09" db="UniProtKB">
        <authorList>
            <consortium name="Ensembl"/>
        </authorList>
    </citation>
    <scope>IDENTIFICATION</scope>
</reference>
<comment type="subcellular location">
    <subcellularLocation>
        <location evidence="2">Cytoplasm</location>
    </subcellularLocation>
    <subcellularLocation>
        <location evidence="1">Mitochondrion</location>
    </subcellularLocation>
</comment>
<dbReference type="GO" id="GO:0005739">
    <property type="term" value="C:mitochondrion"/>
    <property type="evidence" value="ECO:0007669"/>
    <property type="project" value="UniProtKB-SubCell"/>
</dbReference>
<dbReference type="GO" id="GO:0071889">
    <property type="term" value="F:14-3-3 protein binding"/>
    <property type="evidence" value="ECO:0007669"/>
    <property type="project" value="TreeGrafter"/>
</dbReference>
<gene>
    <name evidence="10" type="primary">DDIT4</name>
</gene>
<feature type="compositionally biased region" description="Basic and acidic residues" evidence="9">
    <location>
        <begin position="195"/>
        <end position="209"/>
    </location>
</feature>
<evidence type="ECO:0000256" key="2">
    <source>
        <dbReference type="ARBA" id="ARBA00004496"/>
    </source>
</evidence>
<evidence type="ECO:0000256" key="1">
    <source>
        <dbReference type="ARBA" id="ARBA00004173"/>
    </source>
</evidence>
<dbReference type="InterPro" id="IPR038281">
    <property type="entry name" value="RTP801-like_C_sf"/>
</dbReference>
<organism evidence="10 11">
    <name type="scientific">Sarcophilus harrisii</name>
    <name type="common">Tasmanian devil</name>
    <name type="synonym">Sarcophilus laniarius</name>
    <dbReference type="NCBI Taxonomy" id="9305"/>
    <lineage>
        <taxon>Eukaryota</taxon>
        <taxon>Metazoa</taxon>
        <taxon>Chordata</taxon>
        <taxon>Craniata</taxon>
        <taxon>Vertebrata</taxon>
        <taxon>Euteleostomi</taxon>
        <taxon>Mammalia</taxon>
        <taxon>Metatheria</taxon>
        <taxon>Dasyuromorphia</taxon>
        <taxon>Dasyuridae</taxon>
        <taxon>Sarcophilus</taxon>
    </lineage>
</organism>
<comment type="similarity">
    <text evidence="3">Belongs to the DDIT4 family.</text>
</comment>
<evidence type="ECO:0000256" key="8">
    <source>
        <dbReference type="ARBA" id="ARBA00063606"/>
    </source>
</evidence>
<dbReference type="Gene3D" id="3.90.470.40">
    <property type="entry name" value="RTP801-like"/>
    <property type="match status" value="1"/>
</dbReference>
<dbReference type="GO" id="GO:0032007">
    <property type="term" value="P:negative regulation of TOR signaling"/>
    <property type="evidence" value="ECO:0007669"/>
    <property type="project" value="TreeGrafter"/>
</dbReference>
<sequence>TRRARRLIRVPAGFPRAPTPAPGCDRSWHRLPGAASFANVPFSPPSPPGSFQVRAEVRSPPPRTPSPGPDVAPKSQQPDPIINKPFLDPPRPSVPPGTLAAAGAQQQGRGAGPALRPGGGGSGEPRLLWGERRRRSRVPVTRQERTLRTCARLSLADRGHTPGPGLGGQKAPSSGWGRGRGLVPLRRYNRRRRGDRAGRSARGEGRAEHSGTASPGIVRSHCTAPILPIPADARRLRSPALAPRLSLGLAGKCAPPGREVPVPTPGARCASPALTPASALFSPRSSSAPPAPEPDPGSASAAAARGASMPGLWDRFSSSSSRPSSPEQPQQPPAWATAARGEGLGRCASLESSDCESLDSRHSSFGPEEETEYPDEASLPDLELLSDPEDEHLCSSLMQLLQETLSQARLGSKRPARLLMPAQLVAQVGKELLRLAYSEPCGLRGALLDVCVEQGKGCHSVEQLAVDPSLVPTFQLTLVLRLDSRLWPKIQGLFSAGPSSFAPGFSQSLSLSTGFRVIKKKLYSSEQLLIEEC</sequence>
<feature type="region of interest" description="Disordered" evidence="9">
    <location>
        <begin position="278"/>
        <end position="376"/>
    </location>
</feature>
<protein>
    <recommendedName>
        <fullName evidence="7">DNA damage-inducible transcript 4 protein</fullName>
    </recommendedName>
</protein>
<accession>A0A7N4Q0T1</accession>
<feature type="compositionally biased region" description="Low complexity" evidence="9">
    <location>
        <begin position="296"/>
        <end position="310"/>
    </location>
</feature>
<evidence type="ECO:0000313" key="11">
    <source>
        <dbReference type="Proteomes" id="UP000007648"/>
    </source>
</evidence>
<keyword evidence="6" id="KW-0496">Mitochondrion</keyword>
<proteinExistence type="inferred from homology"/>
<feature type="region of interest" description="Disordered" evidence="9">
    <location>
        <begin position="1"/>
        <end position="219"/>
    </location>
</feature>
<dbReference type="GeneTree" id="ENSGT00530000063652"/>
<evidence type="ECO:0000256" key="6">
    <source>
        <dbReference type="ARBA" id="ARBA00023128"/>
    </source>
</evidence>
<dbReference type="PANTHER" id="PTHR12478:SF7">
    <property type="entry name" value="DNA DAMAGE-INDUCIBLE TRANSCRIPT 4 PROTEIN"/>
    <property type="match status" value="1"/>
</dbReference>
<dbReference type="Ensembl" id="ENSSHAT00000051616.1">
    <property type="protein sequence ID" value="ENSSHAP00000044888.1"/>
    <property type="gene ID" value="ENSSHAG00000028461.1"/>
</dbReference>
<dbReference type="GO" id="GO:0006915">
    <property type="term" value="P:apoptotic process"/>
    <property type="evidence" value="ECO:0007669"/>
    <property type="project" value="UniProtKB-KW"/>
</dbReference>
<name>A0A7N4Q0T1_SARHA</name>
<feature type="compositionally biased region" description="Pro residues" evidence="9">
    <location>
        <begin position="59"/>
        <end position="70"/>
    </location>
</feature>
<reference evidence="10" key="2">
    <citation type="submission" date="2025-08" db="UniProtKB">
        <authorList>
            <consortium name="Ensembl"/>
        </authorList>
    </citation>
    <scope>IDENTIFICATION</scope>
</reference>
<feature type="compositionally biased region" description="Low complexity" evidence="9">
    <location>
        <begin position="278"/>
        <end position="288"/>
    </location>
</feature>
<evidence type="ECO:0000256" key="9">
    <source>
        <dbReference type="SAM" id="MobiDB-lite"/>
    </source>
</evidence>
<evidence type="ECO:0000256" key="5">
    <source>
        <dbReference type="ARBA" id="ARBA00022703"/>
    </source>
</evidence>
<dbReference type="PANTHER" id="PTHR12478">
    <property type="entry name" value="DNA-DAMAGE-INDUCIBLE TRANSCRIPT 4 PROTEIN DDIT4"/>
    <property type="match status" value="1"/>
</dbReference>
<dbReference type="InParanoid" id="A0A7N4Q0T1"/>
<dbReference type="AlphaFoldDB" id="A0A7N4Q0T1"/>
<keyword evidence="11" id="KW-1185">Reference proteome</keyword>
<dbReference type="FunFam" id="3.90.470.40:FF:000001">
    <property type="entry name" value="DNA damage-inducible transcript 4 protein"/>
    <property type="match status" value="1"/>
</dbReference>
<dbReference type="GO" id="GO:0001666">
    <property type="term" value="P:response to hypoxia"/>
    <property type="evidence" value="ECO:0007669"/>
    <property type="project" value="TreeGrafter"/>
</dbReference>
<feature type="compositionally biased region" description="Low complexity" evidence="9">
    <location>
        <begin position="317"/>
        <end position="328"/>
    </location>
</feature>
<comment type="subunit">
    <text evidence="8">Monomer. Interacts with BTRC. Identified in a complex with CUL4A, DDB1 and BTRC. Interacts with TXNIP; this inhibits the proteasomal degradation of DDIT4.</text>
</comment>
<evidence type="ECO:0000313" key="10">
    <source>
        <dbReference type="Ensembl" id="ENSSHAP00000044888.1"/>
    </source>
</evidence>
<feature type="compositionally biased region" description="Low complexity" evidence="9">
    <location>
        <begin position="96"/>
        <end position="116"/>
    </location>
</feature>
<keyword evidence="5" id="KW-0053">Apoptosis</keyword>
<reference evidence="10 11" key="1">
    <citation type="journal article" date="2011" name="Proc. Natl. Acad. Sci. U.S.A.">
        <title>Genetic diversity and population structure of the endangered marsupial Sarcophilus harrisii (Tasmanian devil).</title>
        <authorList>
            <person name="Miller W."/>
            <person name="Hayes V.M."/>
            <person name="Ratan A."/>
            <person name="Petersen D.C."/>
            <person name="Wittekindt N.E."/>
            <person name="Miller J."/>
            <person name="Walenz B."/>
            <person name="Knight J."/>
            <person name="Qi J."/>
            <person name="Zhao F."/>
            <person name="Wang Q."/>
            <person name="Bedoya-Reina O.C."/>
            <person name="Katiyar N."/>
            <person name="Tomsho L.P."/>
            <person name="Kasson L.M."/>
            <person name="Hardie R.A."/>
            <person name="Woodbridge P."/>
            <person name="Tindall E.A."/>
            <person name="Bertelsen M.F."/>
            <person name="Dixon D."/>
            <person name="Pyecroft S."/>
            <person name="Helgen K.M."/>
            <person name="Lesk A.M."/>
            <person name="Pringle T.H."/>
            <person name="Patterson N."/>
            <person name="Zhang Y."/>
            <person name="Kreiss A."/>
            <person name="Woods G.M."/>
            <person name="Jones M.E."/>
            <person name="Schuster S.C."/>
        </authorList>
    </citation>
    <scope>NUCLEOTIDE SEQUENCE [LARGE SCALE GENOMIC DNA]</scope>
</reference>
<dbReference type="Proteomes" id="UP000007648">
    <property type="component" value="Unassembled WGS sequence"/>
</dbReference>
<evidence type="ECO:0000256" key="4">
    <source>
        <dbReference type="ARBA" id="ARBA00022490"/>
    </source>
</evidence>
<evidence type="ECO:0000256" key="3">
    <source>
        <dbReference type="ARBA" id="ARBA00010670"/>
    </source>
</evidence>
<dbReference type="Pfam" id="PF07809">
    <property type="entry name" value="RTP801_C"/>
    <property type="match status" value="1"/>
</dbReference>
<keyword evidence="4" id="KW-0963">Cytoplasm</keyword>
<evidence type="ECO:0000256" key="7">
    <source>
        <dbReference type="ARBA" id="ARBA00040168"/>
    </source>
</evidence>
<dbReference type="InterPro" id="IPR012918">
    <property type="entry name" value="RTP801-like"/>
</dbReference>